<name>A0A9D4KM22_DREPO</name>
<gene>
    <name evidence="1" type="ORF">DPMN_115501</name>
</gene>
<reference evidence="1" key="1">
    <citation type="journal article" date="2019" name="bioRxiv">
        <title>The Genome of the Zebra Mussel, Dreissena polymorpha: A Resource for Invasive Species Research.</title>
        <authorList>
            <person name="McCartney M.A."/>
            <person name="Auch B."/>
            <person name="Kono T."/>
            <person name="Mallez S."/>
            <person name="Zhang Y."/>
            <person name="Obille A."/>
            <person name="Becker A."/>
            <person name="Abrahante J.E."/>
            <person name="Garbe J."/>
            <person name="Badalamenti J.P."/>
            <person name="Herman A."/>
            <person name="Mangelson H."/>
            <person name="Liachko I."/>
            <person name="Sullivan S."/>
            <person name="Sone E.D."/>
            <person name="Koren S."/>
            <person name="Silverstein K.A.T."/>
            <person name="Beckman K.B."/>
            <person name="Gohl D.M."/>
        </authorList>
    </citation>
    <scope>NUCLEOTIDE SEQUENCE</scope>
    <source>
        <strain evidence="1">Duluth1</strain>
        <tissue evidence="1">Whole animal</tissue>
    </source>
</reference>
<protein>
    <submittedName>
        <fullName evidence="1">Uncharacterized protein</fullName>
    </submittedName>
</protein>
<organism evidence="1 2">
    <name type="scientific">Dreissena polymorpha</name>
    <name type="common">Zebra mussel</name>
    <name type="synonym">Mytilus polymorpha</name>
    <dbReference type="NCBI Taxonomy" id="45954"/>
    <lineage>
        <taxon>Eukaryota</taxon>
        <taxon>Metazoa</taxon>
        <taxon>Spiralia</taxon>
        <taxon>Lophotrochozoa</taxon>
        <taxon>Mollusca</taxon>
        <taxon>Bivalvia</taxon>
        <taxon>Autobranchia</taxon>
        <taxon>Heteroconchia</taxon>
        <taxon>Euheterodonta</taxon>
        <taxon>Imparidentia</taxon>
        <taxon>Neoheterodontei</taxon>
        <taxon>Myida</taxon>
        <taxon>Dreissenoidea</taxon>
        <taxon>Dreissenidae</taxon>
        <taxon>Dreissena</taxon>
    </lineage>
</organism>
<dbReference type="Proteomes" id="UP000828390">
    <property type="component" value="Unassembled WGS sequence"/>
</dbReference>
<reference evidence="1" key="2">
    <citation type="submission" date="2020-11" db="EMBL/GenBank/DDBJ databases">
        <authorList>
            <person name="McCartney M.A."/>
            <person name="Auch B."/>
            <person name="Kono T."/>
            <person name="Mallez S."/>
            <person name="Becker A."/>
            <person name="Gohl D.M."/>
            <person name="Silverstein K.A.T."/>
            <person name="Koren S."/>
            <person name="Bechman K.B."/>
            <person name="Herman A."/>
            <person name="Abrahante J.E."/>
            <person name="Garbe J."/>
        </authorList>
    </citation>
    <scope>NUCLEOTIDE SEQUENCE</scope>
    <source>
        <strain evidence="1">Duluth1</strain>
        <tissue evidence="1">Whole animal</tissue>
    </source>
</reference>
<evidence type="ECO:0000313" key="1">
    <source>
        <dbReference type="EMBL" id="KAH3842013.1"/>
    </source>
</evidence>
<evidence type="ECO:0000313" key="2">
    <source>
        <dbReference type="Proteomes" id="UP000828390"/>
    </source>
</evidence>
<accession>A0A9D4KM22</accession>
<comment type="caution">
    <text evidence="1">The sequence shown here is derived from an EMBL/GenBank/DDBJ whole genome shotgun (WGS) entry which is preliminary data.</text>
</comment>
<dbReference type="AlphaFoldDB" id="A0A9D4KM22"/>
<proteinExistence type="predicted"/>
<keyword evidence="2" id="KW-1185">Reference proteome</keyword>
<dbReference type="EMBL" id="JAIWYP010000004">
    <property type="protein sequence ID" value="KAH3842013.1"/>
    <property type="molecule type" value="Genomic_DNA"/>
</dbReference>
<sequence>MVHSTNNTSSDITMNGEKLEEVTSFKYFCATLSQDSTSTTEIRIRLQQRPDSAGCWHAVISASQPSTVS</sequence>